<gene>
    <name evidence="2" type="ORF">BHYA_0070g00270</name>
</gene>
<feature type="compositionally biased region" description="Polar residues" evidence="1">
    <location>
        <begin position="1"/>
        <end position="20"/>
    </location>
</feature>
<reference evidence="2 3" key="1">
    <citation type="submission" date="2017-12" db="EMBL/GenBank/DDBJ databases">
        <title>Comparative genomics of Botrytis spp.</title>
        <authorList>
            <person name="Valero-Jimenez C.A."/>
            <person name="Tapia P."/>
            <person name="Veloso J."/>
            <person name="Silva-Moreno E."/>
            <person name="Staats M."/>
            <person name="Valdes J.H."/>
            <person name="Van Kan J.A.L."/>
        </authorList>
    </citation>
    <scope>NUCLEOTIDE SEQUENCE [LARGE SCALE GENOMIC DNA]</scope>
    <source>
        <strain evidence="2 3">Bh0001</strain>
    </source>
</reference>
<protein>
    <submittedName>
        <fullName evidence="2">Uncharacterized protein</fullName>
    </submittedName>
</protein>
<keyword evidence="3" id="KW-1185">Reference proteome</keyword>
<evidence type="ECO:0000313" key="3">
    <source>
        <dbReference type="Proteomes" id="UP000297814"/>
    </source>
</evidence>
<dbReference type="EMBL" id="PQXK01000070">
    <property type="protein sequence ID" value="TGO38656.1"/>
    <property type="molecule type" value="Genomic_DNA"/>
</dbReference>
<sequence length="129" mass="13766">MSTTKTSTKSPDRTAFNQTAYKPPFSMDKPNNGRRATTGINTNPLPNPPTSEALRAPAGTYHPTIPCKQECITSDQKLTNISTGNPLKGATEADGSLKPAAVMVGIKLDLEAEVHLTARIRGDIVNGLY</sequence>
<feature type="compositionally biased region" description="Polar residues" evidence="1">
    <location>
        <begin position="34"/>
        <end position="44"/>
    </location>
</feature>
<dbReference type="AlphaFoldDB" id="A0A4Z1GP01"/>
<dbReference type="Proteomes" id="UP000297814">
    <property type="component" value="Unassembled WGS sequence"/>
</dbReference>
<evidence type="ECO:0000313" key="2">
    <source>
        <dbReference type="EMBL" id="TGO38656.1"/>
    </source>
</evidence>
<proteinExistence type="predicted"/>
<feature type="region of interest" description="Disordered" evidence="1">
    <location>
        <begin position="1"/>
        <end position="60"/>
    </location>
</feature>
<comment type="caution">
    <text evidence="2">The sequence shown here is derived from an EMBL/GenBank/DDBJ whole genome shotgun (WGS) entry which is preliminary data.</text>
</comment>
<organism evidence="2 3">
    <name type="scientific">Botrytis hyacinthi</name>
    <dbReference type="NCBI Taxonomy" id="278943"/>
    <lineage>
        <taxon>Eukaryota</taxon>
        <taxon>Fungi</taxon>
        <taxon>Dikarya</taxon>
        <taxon>Ascomycota</taxon>
        <taxon>Pezizomycotina</taxon>
        <taxon>Leotiomycetes</taxon>
        <taxon>Helotiales</taxon>
        <taxon>Sclerotiniaceae</taxon>
        <taxon>Botrytis</taxon>
    </lineage>
</organism>
<name>A0A4Z1GP01_9HELO</name>
<evidence type="ECO:0000256" key="1">
    <source>
        <dbReference type="SAM" id="MobiDB-lite"/>
    </source>
</evidence>
<accession>A0A4Z1GP01</accession>